<dbReference type="Proteomes" id="UP000007014">
    <property type="component" value="Chromosome 17"/>
</dbReference>
<name>M1V6I6_CYAM1</name>
<evidence type="ECO:0000313" key="2">
    <source>
        <dbReference type="EMBL" id="BAM82215.1"/>
    </source>
</evidence>
<dbReference type="HOGENOM" id="CLU_1572885_0_0_1"/>
<sequence>MCPGAERLDLAPGATDRRERAVEWLLFQSRLQEHSKRAPLTRPVARSPLEERLQAFLPEMQAENAALFEKMRKGTAVAVDTDFSTADAPEDECDVPTVEVLLVTASAHAQDTVEAAAPQRLVQVLGQGDAEQCLMTGEQPRATPMEAPVGKAPHPGAASRMRKANRHDEP</sequence>
<keyword evidence="3" id="KW-1185">Reference proteome</keyword>
<dbReference type="KEGG" id="cme:CYME_CMQ360C"/>
<reference evidence="2 3" key="1">
    <citation type="journal article" date="2004" name="Nature">
        <title>Genome sequence of the ultrasmall unicellular red alga Cyanidioschyzon merolae 10D.</title>
        <authorList>
            <person name="Matsuzaki M."/>
            <person name="Misumi O."/>
            <person name="Shin-i T."/>
            <person name="Maruyama S."/>
            <person name="Takahara M."/>
            <person name="Miyagishima S."/>
            <person name="Mori T."/>
            <person name="Nishida K."/>
            <person name="Yagisawa F."/>
            <person name="Nishida K."/>
            <person name="Yoshida Y."/>
            <person name="Nishimura Y."/>
            <person name="Nakao S."/>
            <person name="Kobayashi T."/>
            <person name="Momoyama Y."/>
            <person name="Higashiyama T."/>
            <person name="Minoda A."/>
            <person name="Sano M."/>
            <person name="Nomoto H."/>
            <person name="Oishi K."/>
            <person name="Hayashi H."/>
            <person name="Ohta F."/>
            <person name="Nishizaka S."/>
            <person name="Haga S."/>
            <person name="Miura S."/>
            <person name="Morishita T."/>
            <person name="Kabeya Y."/>
            <person name="Terasawa K."/>
            <person name="Suzuki Y."/>
            <person name="Ishii Y."/>
            <person name="Asakawa S."/>
            <person name="Takano H."/>
            <person name="Ohta N."/>
            <person name="Kuroiwa H."/>
            <person name="Tanaka K."/>
            <person name="Shimizu N."/>
            <person name="Sugano S."/>
            <person name="Sato N."/>
            <person name="Nozaki H."/>
            <person name="Ogasawara N."/>
            <person name="Kohara Y."/>
            <person name="Kuroiwa T."/>
        </authorList>
    </citation>
    <scope>NUCLEOTIDE SEQUENCE [LARGE SCALE GENOMIC DNA]</scope>
    <source>
        <strain evidence="2 3">10D</strain>
    </source>
</reference>
<feature type="region of interest" description="Disordered" evidence="1">
    <location>
        <begin position="139"/>
        <end position="170"/>
    </location>
</feature>
<evidence type="ECO:0000313" key="3">
    <source>
        <dbReference type="Proteomes" id="UP000007014"/>
    </source>
</evidence>
<proteinExistence type="predicted"/>
<dbReference type="RefSeq" id="XP_005538251.1">
    <property type="nucleotide sequence ID" value="XM_005538194.1"/>
</dbReference>
<accession>M1V6I6</accession>
<dbReference type="GeneID" id="16996324"/>
<organism evidence="2 3">
    <name type="scientific">Cyanidioschyzon merolae (strain NIES-3377 / 10D)</name>
    <name type="common">Unicellular red alga</name>
    <dbReference type="NCBI Taxonomy" id="280699"/>
    <lineage>
        <taxon>Eukaryota</taxon>
        <taxon>Rhodophyta</taxon>
        <taxon>Bangiophyceae</taxon>
        <taxon>Cyanidiales</taxon>
        <taxon>Cyanidiaceae</taxon>
        <taxon>Cyanidioschyzon</taxon>
    </lineage>
</organism>
<protein>
    <submittedName>
        <fullName evidence="2">Uncharacterized protein</fullName>
    </submittedName>
</protein>
<dbReference type="Gramene" id="CMQ360CT">
    <property type="protein sequence ID" value="CMQ360CT"/>
    <property type="gene ID" value="CMQ360C"/>
</dbReference>
<reference evidence="2 3" key="2">
    <citation type="journal article" date="2007" name="BMC Biol.">
        <title>A 100%-complete sequence reveals unusually simple genomic features in the hot-spring red alga Cyanidioschyzon merolae.</title>
        <authorList>
            <person name="Nozaki H."/>
            <person name="Takano H."/>
            <person name="Misumi O."/>
            <person name="Terasawa K."/>
            <person name="Matsuzaki M."/>
            <person name="Maruyama S."/>
            <person name="Nishida K."/>
            <person name="Yagisawa F."/>
            <person name="Yoshida Y."/>
            <person name="Fujiwara T."/>
            <person name="Takio S."/>
            <person name="Tamura K."/>
            <person name="Chung S.J."/>
            <person name="Nakamura S."/>
            <person name="Kuroiwa H."/>
            <person name="Tanaka K."/>
            <person name="Sato N."/>
            <person name="Kuroiwa T."/>
        </authorList>
    </citation>
    <scope>NUCLEOTIDE SEQUENCE [LARGE SCALE GENOMIC DNA]</scope>
    <source>
        <strain evidence="2 3">10D</strain>
    </source>
</reference>
<dbReference type="EMBL" id="AP006499">
    <property type="protein sequence ID" value="BAM82215.1"/>
    <property type="molecule type" value="Genomic_DNA"/>
</dbReference>
<evidence type="ECO:0000256" key="1">
    <source>
        <dbReference type="SAM" id="MobiDB-lite"/>
    </source>
</evidence>
<feature type="compositionally biased region" description="Basic residues" evidence="1">
    <location>
        <begin position="160"/>
        <end position="170"/>
    </location>
</feature>
<gene>
    <name evidence="2" type="ORF">CYME_CMQ360C</name>
</gene>
<dbReference type="AlphaFoldDB" id="M1V6I6"/>